<reference evidence="1" key="2">
    <citation type="submission" date="2025-08" db="UniProtKB">
        <authorList>
            <consortium name="Ensembl"/>
        </authorList>
    </citation>
    <scope>IDENTIFICATION</scope>
</reference>
<evidence type="ECO:0000313" key="2">
    <source>
        <dbReference type="Proteomes" id="UP000002277"/>
    </source>
</evidence>
<name>A0A2I3RI24_PANTR</name>
<reference evidence="1 2" key="1">
    <citation type="journal article" date="2005" name="Nature">
        <title>Initial sequence of the chimpanzee genome and comparison with the human genome.</title>
        <authorList>
            <consortium name="Chimpanzee sequencing and analysis consortium"/>
        </authorList>
    </citation>
    <scope>NUCLEOTIDE SEQUENCE [LARGE SCALE GENOMIC DNA]</scope>
</reference>
<organism evidence="1 2">
    <name type="scientific">Pan troglodytes</name>
    <name type="common">Chimpanzee</name>
    <dbReference type="NCBI Taxonomy" id="9598"/>
    <lineage>
        <taxon>Eukaryota</taxon>
        <taxon>Metazoa</taxon>
        <taxon>Chordata</taxon>
        <taxon>Craniata</taxon>
        <taxon>Vertebrata</taxon>
        <taxon>Euteleostomi</taxon>
        <taxon>Mammalia</taxon>
        <taxon>Eutheria</taxon>
        <taxon>Euarchontoglires</taxon>
        <taxon>Primates</taxon>
        <taxon>Haplorrhini</taxon>
        <taxon>Catarrhini</taxon>
        <taxon>Hominidae</taxon>
        <taxon>Pan</taxon>
    </lineage>
</organism>
<dbReference type="AlphaFoldDB" id="A0A2I3RI24"/>
<dbReference type="Bgee" id="ENSPTRG00000047671">
    <property type="expression patterns" value="Expressed in testis and 3 other cell types or tissues"/>
</dbReference>
<sequence length="99" mass="10832">MIKTGTIVLLAMREIGILTKQIQTGGLVLSQTAWMTTRLEEVMIALETSIKIVMIQTGIAMGIGRGIRMAHTGIWIDMAARIAMMTQAADTMIEAMIPR</sequence>
<keyword evidence="2" id="KW-1185">Reference proteome</keyword>
<evidence type="ECO:0000313" key="1">
    <source>
        <dbReference type="Ensembl" id="ENSPTRP00000064327.1"/>
    </source>
</evidence>
<dbReference type="EMBL" id="AACZ04048115">
    <property type="status" value="NOT_ANNOTATED_CDS"/>
    <property type="molecule type" value="Genomic_DNA"/>
</dbReference>
<protein>
    <submittedName>
        <fullName evidence="1">Uncharacterized protein</fullName>
    </submittedName>
</protein>
<dbReference type="GeneTree" id="ENSGT00910000147166"/>
<proteinExistence type="predicted"/>
<dbReference type="Ensembl" id="ENSPTRT00000084630.1">
    <property type="protein sequence ID" value="ENSPTRP00000064327.1"/>
    <property type="gene ID" value="ENSPTRG00000047671.1"/>
</dbReference>
<accession>A0A2I3RI24</accession>
<dbReference type="Proteomes" id="UP000002277">
    <property type="component" value="Chromosome 3"/>
</dbReference>
<dbReference type="OMA" id="MAHTGIW"/>
<dbReference type="InParanoid" id="A0A2I3RI24"/>
<reference evidence="1" key="3">
    <citation type="submission" date="2025-09" db="UniProtKB">
        <authorList>
            <consortium name="Ensembl"/>
        </authorList>
    </citation>
    <scope>IDENTIFICATION</scope>
</reference>